<dbReference type="EMBL" id="REGN01000705">
    <property type="protein sequence ID" value="RNA39751.1"/>
    <property type="molecule type" value="Genomic_DNA"/>
</dbReference>
<gene>
    <name evidence="1" type="ORF">BpHYR1_012041</name>
</gene>
<dbReference type="OrthoDB" id="10430414at2759"/>
<dbReference type="AlphaFoldDB" id="A0A3M7SVA2"/>
<keyword evidence="2" id="KW-1185">Reference proteome</keyword>
<dbReference type="Proteomes" id="UP000276133">
    <property type="component" value="Unassembled WGS sequence"/>
</dbReference>
<protein>
    <submittedName>
        <fullName evidence="1">Uncharacterized protein</fullName>
    </submittedName>
</protein>
<accession>A0A3M7SVA2</accession>
<organism evidence="1 2">
    <name type="scientific">Brachionus plicatilis</name>
    <name type="common">Marine rotifer</name>
    <name type="synonym">Brachionus muelleri</name>
    <dbReference type="NCBI Taxonomy" id="10195"/>
    <lineage>
        <taxon>Eukaryota</taxon>
        <taxon>Metazoa</taxon>
        <taxon>Spiralia</taxon>
        <taxon>Gnathifera</taxon>
        <taxon>Rotifera</taxon>
        <taxon>Eurotatoria</taxon>
        <taxon>Monogononta</taxon>
        <taxon>Pseudotrocha</taxon>
        <taxon>Ploima</taxon>
        <taxon>Brachionidae</taxon>
        <taxon>Brachionus</taxon>
    </lineage>
</organism>
<proteinExistence type="predicted"/>
<reference evidence="1 2" key="1">
    <citation type="journal article" date="2018" name="Sci. Rep.">
        <title>Genomic signatures of local adaptation to the degree of environmental predictability in rotifers.</title>
        <authorList>
            <person name="Franch-Gras L."/>
            <person name="Hahn C."/>
            <person name="Garcia-Roger E.M."/>
            <person name="Carmona M.J."/>
            <person name="Serra M."/>
            <person name="Gomez A."/>
        </authorList>
    </citation>
    <scope>NUCLEOTIDE SEQUENCE [LARGE SCALE GENOMIC DNA]</scope>
    <source>
        <strain evidence="1">HYR1</strain>
    </source>
</reference>
<name>A0A3M7SVA2_BRAPC</name>
<comment type="caution">
    <text evidence="1">The sequence shown here is derived from an EMBL/GenBank/DDBJ whole genome shotgun (WGS) entry which is preliminary data.</text>
</comment>
<evidence type="ECO:0000313" key="2">
    <source>
        <dbReference type="Proteomes" id="UP000276133"/>
    </source>
</evidence>
<evidence type="ECO:0000313" key="1">
    <source>
        <dbReference type="EMBL" id="RNA39751.1"/>
    </source>
</evidence>
<sequence length="344" mass="40077">MTLPEYGLYSSYKLSNDQLLNRSIKFKQQSLIKEHMALYYMNKKAPKANRNVIPISTNNWRDDEIESVERERAISRTGQKNSAISGIKVIGKSLMTDNEIRKVNQNNVHEKLLNLKKKDLDSQLKYNLTKIKREKSILIEKYIDLQAKNFKFIQNIESRNMSRLSEPRKINLSSLSTSGVFSPSLFARSVQSAPAKMRRLSHVSFDLFKAEQSDLESRLSSAYDSYYEHVPHRLTLKTPQSYQSHLDKIKEKFVDQKLRFNSSVKKKRKNKHSMTLQDLDRTLAQKKGACDSCLKKRTCSKFKHHKLAEHNAEIYLSNKLLNKLNAFKISEKQVEFKGDQENRI</sequence>